<evidence type="ECO:0000256" key="1">
    <source>
        <dbReference type="SAM" id="MobiDB-lite"/>
    </source>
</evidence>
<name>A0AB39VTF4_9GAMM</name>
<gene>
    <name evidence="3" type="ORF">AB3G37_02080</name>
</gene>
<dbReference type="AlphaFoldDB" id="A0AB39VTF4"/>
<protein>
    <submittedName>
        <fullName evidence="3">Pentapeptide MXKDX repeat protein</fullName>
    </submittedName>
</protein>
<feature type="signal peptide" evidence="2">
    <location>
        <begin position="1"/>
        <end position="22"/>
    </location>
</feature>
<feature type="chain" id="PRO_5044297364" evidence="2">
    <location>
        <begin position="23"/>
        <end position="79"/>
    </location>
</feature>
<keyword evidence="2" id="KW-0732">Signal</keyword>
<accession>A0AB39VTF4</accession>
<proteinExistence type="predicted"/>
<dbReference type="RefSeq" id="WP_009636696.1">
    <property type="nucleotide sequence ID" value="NZ_CP165628.1"/>
</dbReference>
<dbReference type="InterPro" id="IPR014299">
    <property type="entry name" value="Penta_MxKDx"/>
</dbReference>
<feature type="compositionally biased region" description="Basic and acidic residues" evidence="1">
    <location>
        <begin position="42"/>
        <end position="72"/>
    </location>
</feature>
<feature type="compositionally biased region" description="Basic and acidic residues" evidence="1">
    <location>
        <begin position="25"/>
        <end position="35"/>
    </location>
</feature>
<evidence type="ECO:0000256" key="2">
    <source>
        <dbReference type="SAM" id="SignalP"/>
    </source>
</evidence>
<organism evidence="3">
    <name type="scientific">Rouxiella sp. WC2420</name>
    <dbReference type="NCBI Taxonomy" id="3234145"/>
    <lineage>
        <taxon>Bacteria</taxon>
        <taxon>Pseudomonadati</taxon>
        <taxon>Pseudomonadota</taxon>
        <taxon>Gammaproteobacteria</taxon>
        <taxon>Enterobacterales</taxon>
        <taxon>Yersiniaceae</taxon>
        <taxon>Rouxiella</taxon>
    </lineage>
</organism>
<dbReference type="NCBIfam" id="TIGR02953">
    <property type="entry name" value="penta_MxKDx"/>
    <property type="match status" value="1"/>
</dbReference>
<sequence length="79" mass="8873">MKKLIAVMISSTLMLGMMGAHAEDTMKKPMAKKDTMGMSKDSMSKTDTKMSKDHMSKDSMAKDKMKKDEMMKKKSAMSQ</sequence>
<feature type="region of interest" description="Disordered" evidence="1">
    <location>
        <begin position="25"/>
        <end position="79"/>
    </location>
</feature>
<reference evidence="3" key="1">
    <citation type="submission" date="2024-07" db="EMBL/GenBank/DDBJ databases">
        <authorList>
            <person name="Biller S.J."/>
        </authorList>
    </citation>
    <scope>NUCLEOTIDE SEQUENCE</scope>
    <source>
        <strain evidence="3">WC2420</strain>
    </source>
</reference>
<dbReference type="EMBL" id="CP165628">
    <property type="protein sequence ID" value="XDU72939.1"/>
    <property type="molecule type" value="Genomic_DNA"/>
</dbReference>
<evidence type="ECO:0000313" key="3">
    <source>
        <dbReference type="EMBL" id="XDU72939.1"/>
    </source>
</evidence>